<evidence type="ECO:0008006" key="3">
    <source>
        <dbReference type="Google" id="ProtNLM"/>
    </source>
</evidence>
<dbReference type="EMBL" id="MEUB01000030">
    <property type="protein sequence ID" value="OGC22237.1"/>
    <property type="molecule type" value="Genomic_DNA"/>
</dbReference>
<sequence>MDVELEPSITITFDKSHLITIGERLYAESIELIRELVNNAYDADASVVKVSMADDKIVIEDDGSGMNREGLSQYFNIGSTEKKKHSKSPKFNRIRIGEFGIGKFASLAAAAHFEISTRRDDFAATVIFDKESWEASRDQWHIPLRIDDPNAWKHNGTKVVLTKLSKKFDISDVERRILEGVPIKAENFAVYLNGKRIVARFLPGHRIPIFEGTDFGSVSGEIIIVSNPKLIFGGAGIEVKVKGVTVKKELFGMEMVPNFSSLTGEVHADFLTVTSDRTNFVLDSSEYKGFYNTMRQVLQRIAHDIKYLQNQKEKKRVRNIANAAVERVKEALRKNPNLAELLGMSIPDENEKPKLKERERNLPKRPMANKKKTLAQKKILSKVLGPSAVVTKFKMGNDGFTCQFDHFGEDVPESYTEGSIIYINIDHPLYKRESKHRDRQLVNVARLLTQEISLLNNPKNSRQAFELQSRLLTETLIEK</sequence>
<gene>
    <name evidence="1" type="ORF">A2310_01410</name>
</gene>
<dbReference type="Pfam" id="PF13589">
    <property type="entry name" value="HATPase_c_3"/>
    <property type="match status" value="1"/>
</dbReference>
<dbReference type="InterPro" id="IPR036890">
    <property type="entry name" value="HATPase_C_sf"/>
</dbReference>
<organism evidence="1 2">
    <name type="scientific">candidate division WOR-1 bacterium RIFOXYB2_FULL_37_13</name>
    <dbReference type="NCBI Taxonomy" id="1802579"/>
    <lineage>
        <taxon>Bacteria</taxon>
        <taxon>Bacillati</taxon>
        <taxon>Saganbacteria</taxon>
    </lineage>
</organism>
<dbReference type="Proteomes" id="UP000178417">
    <property type="component" value="Unassembled WGS sequence"/>
</dbReference>
<dbReference type="Gene3D" id="3.30.565.10">
    <property type="entry name" value="Histidine kinase-like ATPase, C-terminal domain"/>
    <property type="match status" value="1"/>
</dbReference>
<dbReference type="STRING" id="1802579.A2310_01410"/>
<evidence type="ECO:0000313" key="2">
    <source>
        <dbReference type="Proteomes" id="UP000178417"/>
    </source>
</evidence>
<protein>
    <recommendedName>
        <fullName evidence="3">ATP-binding protein</fullName>
    </recommendedName>
</protein>
<evidence type="ECO:0000313" key="1">
    <source>
        <dbReference type="EMBL" id="OGC22237.1"/>
    </source>
</evidence>
<name>A0A1F4SPF7_UNCSA</name>
<comment type="caution">
    <text evidence="1">The sequence shown here is derived from an EMBL/GenBank/DDBJ whole genome shotgun (WGS) entry which is preliminary data.</text>
</comment>
<reference evidence="1 2" key="1">
    <citation type="journal article" date="2016" name="Nat. Commun.">
        <title>Thousands of microbial genomes shed light on interconnected biogeochemical processes in an aquifer system.</title>
        <authorList>
            <person name="Anantharaman K."/>
            <person name="Brown C.T."/>
            <person name="Hug L.A."/>
            <person name="Sharon I."/>
            <person name="Castelle C.J."/>
            <person name="Probst A.J."/>
            <person name="Thomas B.C."/>
            <person name="Singh A."/>
            <person name="Wilkins M.J."/>
            <person name="Karaoz U."/>
            <person name="Brodie E.L."/>
            <person name="Williams K.H."/>
            <person name="Hubbard S.S."/>
            <person name="Banfield J.F."/>
        </authorList>
    </citation>
    <scope>NUCLEOTIDE SEQUENCE [LARGE SCALE GENOMIC DNA]</scope>
</reference>
<accession>A0A1F4SPF7</accession>
<proteinExistence type="predicted"/>
<dbReference type="AlphaFoldDB" id="A0A1F4SPF7"/>
<dbReference type="SUPFAM" id="SSF55874">
    <property type="entry name" value="ATPase domain of HSP90 chaperone/DNA topoisomerase II/histidine kinase"/>
    <property type="match status" value="1"/>
</dbReference>